<proteinExistence type="predicted"/>
<dbReference type="EMBL" id="AP026560">
    <property type="protein sequence ID" value="BDP42925.1"/>
    <property type="molecule type" value="Genomic_DNA"/>
</dbReference>
<sequence>MTLGTVYGDTSVYRFLVLPGPTEVRPANFDSAALTLPELTTSDMPVAVATVARDTPIMYGTPPAGSAGVTSWARPRPGQGSWTVTLTGNVQPTETEREAMEALYAARGRYVWTERRMATDDKNEGGCALVTSTGKPIPADGPVTFTSGLTGYGRHFPDTALAV</sequence>
<dbReference type="RefSeq" id="WP_264775601.1">
    <property type="nucleotide sequence ID" value="NZ_AP026560.1"/>
</dbReference>
<dbReference type="Proteomes" id="UP001064971">
    <property type="component" value="Chromosome"/>
</dbReference>
<evidence type="ECO:0000313" key="1">
    <source>
        <dbReference type="EMBL" id="BDP42925.1"/>
    </source>
</evidence>
<name>A0ABM8AGX9_9DEIO</name>
<keyword evidence="2" id="KW-1185">Reference proteome</keyword>
<reference evidence="1" key="1">
    <citation type="submission" date="2022-07" db="EMBL/GenBank/DDBJ databases">
        <title>Complete Genome Sequence of the Radioresistant Bacterium Deinococcus aetherius ST0316, Isolated from the Air Dust collected in Lower Stratosphere above Japan.</title>
        <authorList>
            <person name="Satoh K."/>
            <person name="Hagiwara K."/>
            <person name="Katsumata K."/>
            <person name="Kubo A."/>
            <person name="Yokobori S."/>
            <person name="Yamagishi A."/>
            <person name="Oono Y."/>
            <person name="Narumi I."/>
        </authorList>
    </citation>
    <scope>NUCLEOTIDE SEQUENCE</scope>
    <source>
        <strain evidence="1">ST0316</strain>
    </source>
</reference>
<accession>A0ABM8AGX9</accession>
<organism evidence="1 2">
    <name type="scientific">Deinococcus aetherius</name>
    <dbReference type="NCBI Taxonomy" id="200252"/>
    <lineage>
        <taxon>Bacteria</taxon>
        <taxon>Thermotogati</taxon>
        <taxon>Deinococcota</taxon>
        <taxon>Deinococci</taxon>
        <taxon>Deinococcales</taxon>
        <taxon>Deinococcaceae</taxon>
        <taxon>Deinococcus</taxon>
    </lineage>
</organism>
<gene>
    <name evidence="1" type="ORF">DAETH_28940</name>
</gene>
<protein>
    <submittedName>
        <fullName evidence="1">Uncharacterized protein</fullName>
    </submittedName>
</protein>
<evidence type="ECO:0000313" key="2">
    <source>
        <dbReference type="Proteomes" id="UP001064971"/>
    </source>
</evidence>